<reference evidence="1" key="1">
    <citation type="submission" date="2022-08" db="UniProtKB">
        <authorList>
            <consortium name="EnsemblMetazoa"/>
        </authorList>
    </citation>
    <scope>IDENTIFICATION</scope>
    <source>
        <strain evidence="1">Israel</strain>
    </source>
</reference>
<dbReference type="EMBL" id="AJVK01000895">
    <property type="status" value="NOT_ANNOTATED_CDS"/>
    <property type="molecule type" value="Genomic_DNA"/>
</dbReference>
<dbReference type="AlphaFoldDB" id="A0A1B0FYA2"/>
<dbReference type="VEuPathDB" id="VectorBase:PPAI006240"/>
<protein>
    <submittedName>
        <fullName evidence="1">Uncharacterized protein</fullName>
    </submittedName>
</protein>
<keyword evidence="2" id="KW-1185">Reference proteome</keyword>
<sequence length="123" mass="14173">MSTTILGHETTEIQGGFRSPSGRLTMMNLSNTFKRLGQRSVNRDLQFSTKVYLNLDLQISHHSIWKAGGVGGWCRMSKRRVPINRKEMGGLEKNDDFFGLIFIPLCFWEAKEKARFTLFTSWI</sequence>
<name>A0A1B0FYA2_PHLPP</name>
<dbReference type="EnsemblMetazoa" id="PPAI006240-RA">
    <property type="protein sequence ID" value="PPAI006240-PA"/>
    <property type="gene ID" value="PPAI006240"/>
</dbReference>
<proteinExistence type="predicted"/>
<accession>A0A1B0FYA2</accession>
<organism evidence="1 2">
    <name type="scientific">Phlebotomus papatasi</name>
    <name type="common">Sandfly</name>
    <dbReference type="NCBI Taxonomy" id="29031"/>
    <lineage>
        <taxon>Eukaryota</taxon>
        <taxon>Metazoa</taxon>
        <taxon>Ecdysozoa</taxon>
        <taxon>Arthropoda</taxon>
        <taxon>Hexapoda</taxon>
        <taxon>Insecta</taxon>
        <taxon>Pterygota</taxon>
        <taxon>Neoptera</taxon>
        <taxon>Endopterygota</taxon>
        <taxon>Diptera</taxon>
        <taxon>Nematocera</taxon>
        <taxon>Psychodoidea</taxon>
        <taxon>Psychodidae</taxon>
        <taxon>Phlebotomus</taxon>
        <taxon>Phlebotomus</taxon>
    </lineage>
</organism>
<evidence type="ECO:0000313" key="2">
    <source>
        <dbReference type="Proteomes" id="UP000092462"/>
    </source>
</evidence>
<dbReference type="Proteomes" id="UP000092462">
    <property type="component" value="Unassembled WGS sequence"/>
</dbReference>
<evidence type="ECO:0000313" key="1">
    <source>
        <dbReference type="EnsemblMetazoa" id="PPAI006240-PA"/>
    </source>
</evidence>